<organism evidence="1 2">
    <name type="scientific">Paraburkholderia youngii</name>
    <dbReference type="NCBI Taxonomy" id="2782701"/>
    <lineage>
        <taxon>Bacteria</taxon>
        <taxon>Pseudomonadati</taxon>
        <taxon>Pseudomonadota</taxon>
        <taxon>Betaproteobacteria</taxon>
        <taxon>Burkholderiales</taxon>
        <taxon>Burkholderiaceae</taxon>
        <taxon>Paraburkholderia</taxon>
    </lineage>
</organism>
<dbReference type="PROSITE" id="PS51318">
    <property type="entry name" value="TAT"/>
    <property type="match status" value="1"/>
</dbReference>
<dbReference type="RefSeq" id="WP_184228762.1">
    <property type="nucleotide sequence ID" value="NZ_JACHDE010000030.1"/>
</dbReference>
<name>A0A7W8LE45_9BURK</name>
<protein>
    <submittedName>
        <fullName evidence="1">Uncharacterized protein</fullName>
    </submittedName>
</protein>
<evidence type="ECO:0000313" key="1">
    <source>
        <dbReference type="EMBL" id="MBB5405291.1"/>
    </source>
</evidence>
<accession>A0A7W8LE45</accession>
<sequence>MDHTTKSGMAEEARARREFLRAGSTSALMLALSRPALAGGEKARADVERGGLPRPGGPLRSAGALEFGPDNVLFVGDITGAAVHAFALKDSDVTSQLDVEMGNFHNFEGRDLVLGVDQKLAALFGTTVGNIVINDMAIHQPSRQIFMSVERGSGPGAMAAIVKVNHGKLELLELDGIAHSKMAIPNEPDQRAMLEFEPQQVYAITDVKYYNGEVFVTGISNQRFASTLYRIPYPFSSRLSTSTVEIWHPTHGEFETRAPIVRQLIREMDGRPYLFAVYGCTPLVRFQLEELKDGAHVRGDTIGELGYGSNPLDMLTYTDPTDHKDYLLVTIDVRSASRIEAAELTTAKPEPTGGPIDFGPGGLGRTQRDLPIRAEHIAILDPRWAVVIWRHPKTSWRLDIGTLMVPYFFDRRLGMAEMNWPNGPDPFHYREHRNEIDHA</sequence>
<proteinExistence type="predicted"/>
<reference evidence="1 2" key="1">
    <citation type="submission" date="2020-08" db="EMBL/GenBank/DDBJ databases">
        <title>Genomic Encyclopedia of Type Strains, Phase IV (KMG-V): Genome sequencing to study the core and pangenomes of soil and plant-associated prokaryotes.</title>
        <authorList>
            <person name="Whitman W."/>
        </authorList>
    </citation>
    <scope>NUCLEOTIDE SEQUENCE [LARGE SCALE GENOMIC DNA]</scope>
    <source>
        <strain evidence="1 2">JPY162</strain>
    </source>
</reference>
<dbReference type="AlphaFoldDB" id="A0A7W8LE45"/>
<gene>
    <name evidence="1" type="ORF">HDG41_007387</name>
</gene>
<comment type="caution">
    <text evidence="1">The sequence shown here is derived from an EMBL/GenBank/DDBJ whole genome shotgun (WGS) entry which is preliminary data.</text>
</comment>
<dbReference type="EMBL" id="JACHDE010000030">
    <property type="protein sequence ID" value="MBB5405291.1"/>
    <property type="molecule type" value="Genomic_DNA"/>
</dbReference>
<evidence type="ECO:0000313" key="2">
    <source>
        <dbReference type="Proteomes" id="UP000592820"/>
    </source>
</evidence>
<dbReference type="Proteomes" id="UP000592820">
    <property type="component" value="Unassembled WGS sequence"/>
</dbReference>
<dbReference type="InterPro" id="IPR006311">
    <property type="entry name" value="TAT_signal"/>
</dbReference>